<dbReference type="GeneID" id="28846992"/>
<evidence type="ECO:0000259" key="2">
    <source>
        <dbReference type="PROSITE" id="PS51043"/>
    </source>
</evidence>
<feature type="domain" description="DDHD" evidence="2">
    <location>
        <begin position="1295"/>
        <end position="1499"/>
    </location>
</feature>
<evidence type="ECO:0000313" key="4">
    <source>
        <dbReference type="Proteomes" id="UP000078397"/>
    </source>
</evidence>
<keyword evidence="4" id="KW-1185">Reference proteome</keyword>
<dbReference type="InterPro" id="IPR058055">
    <property type="entry name" value="PA-PLA1"/>
</dbReference>
<evidence type="ECO:0000256" key="1">
    <source>
        <dbReference type="SAM" id="MobiDB-lite"/>
    </source>
</evidence>
<dbReference type="Pfam" id="PF06544">
    <property type="entry name" value="Prp3_C"/>
    <property type="match status" value="1"/>
</dbReference>
<dbReference type="GO" id="GO:0005737">
    <property type="term" value="C:cytoplasm"/>
    <property type="evidence" value="ECO:0007669"/>
    <property type="project" value="TreeGrafter"/>
</dbReference>
<dbReference type="RefSeq" id="XP_022284622.1">
    <property type="nucleotide sequence ID" value="XM_022428333.1"/>
</dbReference>
<feature type="region of interest" description="Disordered" evidence="1">
    <location>
        <begin position="327"/>
        <end position="353"/>
    </location>
</feature>
<dbReference type="GO" id="GO:0004620">
    <property type="term" value="F:phospholipase activity"/>
    <property type="evidence" value="ECO:0007669"/>
    <property type="project" value="TreeGrafter"/>
</dbReference>
<reference evidence="3 4" key="1">
    <citation type="journal article" date="2016" name="PLoS Pathog.">
        <title>Biosynthesis of antibiotic leucinostatins in bio-control fungus Purpureocillium lilacinum and their inhibition on phytophthora revealed by genome mining.</title>
        <authorList>
            <person name="Wang G."/>
            <person name="Liu Z."/>
            <person name="Lin R."/>
            <person name="Li E."/>
            <person name="Mao Z."/>
            <person name="Ling J."/>
            <person name="Yang Y."/>
            <person name="Yin W.B."/>
            <person name="Xie B."/>
        </authorList>
    </citation>
    <scope>NUCLEOTIDE SEQUENCE [LARGE SCALE GENOMIC DNA]</scope>
    <source>
        <strain evidence="3">170</strain>
    </source>
</reference>
<dbReference type="Pfam" id="PF02862">
    <property type="entry name" value="DDHD"/>
    <property type="match status" value="2"/>
</dbReference>
<feature type="region of interest" description="Disordered" evidence="1">
    <location>
        <begin position="1"/>
        <end position="24"/>
    </location>
</feature>
<dbReference type="CDD" id="cd24162">
    <property type="entry name" value="Prp3_C"/>
    <property type="match status" value="1"/>
</dbReference>
<dbReference type="EMBL" id="LSBJ02000002">
    <property type="protein sequence ID" value="OAQ71158.2"/>
    <property type="molecule type" value="Genomic_DNA"/>
</dbReference>
<dbReference type="Pfam" id="PF08572">
    <property type="entry name" value="PRP3"/>
    <property type="match status" value="2"/>
</dbReference>
<dbReference type="SMART" id="SM01127">
    <property type="entry name" value="DDHD"/>
    <property type="match status" value="1"/>
</dbReference>
<dbReference type="OrthoDB" id="69269at2759"/>
<feature type="compositionally biased region" description="Low complexity" evidence="1">
    <location>
        <begin position="38"/>
        <end position="48"/>
    </location>
</feature>
<gene>
    <name evidence="3" type="ORF">VFPPC_03504</name>
</gene>
<dbReference type="PANTHER" id="PTHR23509:SF6">
    <property type="entry name" value="PHOSPHOLIPASE C1020.13C-RELATED"/>
    <property type="match status" value="1"/>
</dbReference>
<dbReference type="GO" id="GO:0046872">
    <property type="term" value="F:metal ion binding"/>
    <property type="evidence" value="ECO:0007669"/>
    <property type="project" value="InterPro"/>
</dbReference>
<proteinExistence type="predicted"/>
<dbReference type="PANTHER" id="PTHR23509">
    <property type="entry name" value="PA-PL1 PHOSPHOLIPASE FAMILY"/>
    <property type="match status" value="1"/>
</dbReference>
<dbReference type="PROSITE" id="PS51043">
    <property type="entry name" value="DDHD"/>
    <property type="match status" value="1"/>
</dbReference>
<dbReference type="InterPro" id="IPR010541">
    <property type="entry name" value="Prp3_C"/>
</dbReference>
<dbReference type="Proteomes" id="UP000078397">
    <property type="component" value="Unassembled WGS sequence"/>
</dbReference>
<feature type="region of interest" description="Disordered" evidence="1">
    <location>
        <begin position="38"/>
        <end position="124"/>
    </location>
</feature>
<evidence type="ECO:0000313" key="3">
    <source>
        <dbReference type="EMBL" id="OAQ71158.2"/>
    </source>
</evidence>
<comment type="caution">
    <text evidence="3">The sequence shown here is derived from an EMBL/GenBank/DDBJ whole genome shotgun (WGS) entry which is preliminary data.</text>
</comment>
<dbReference type="STRING" id="1380566.A0A179G108"/>
<dbReference type="KEGG" id="pchm:VFPPC_03504"/>
<name>A0A179G108_METCM</name>
<organism evidence="3 4">
    <name type="scientific">Pochonia chlamydosporia 170</name>
    <dbReference type="NCBI Taxonomy" id="1380566"/>
    <lineage>
        <taxon>Eukaryota</taxon>
        <taxon>Fungi</taxon>
        <taxon>Dikarya</taxon>
        <taxon>Ascomycota</taxon>
        <taxon>Pezizomycotina</taxon>
        <taxon>Sordariomycetes</taxon>
        <taxon>Hypocreomycetidae</taxon>
        <taxon>Hypocreales</taxon>
        <taxon>Clavicipitaceae</taxon>
        <taxon>Pochonia</taxon>
    </lineage>
</organism>
<feature type="compositionally biased region" description="Polar residues" evidence="1">
    <location>
        <begin position="80"/>
        <end position="94"/>
    </location>
</feature>
<accession>A0A179G108</accession>
<dbReference type="InterPro" id="IPR013881">
    <property type="entry name" value="Pre-mRNA_splic_Prp3_dom"/>
</dbReference>
<protein>
    <submittedName>
        <fullName evidence="3">DDHD domain-containing protein</fullName>
    </submittedName>
</protein>
<dbReference type="InterPro" id="IPR004177">
    <property type="entry name" value="DDHD_dom"/>
</dbReference>
<sequence>MDPTKMNSLGPRHDPSARVQKPNAGLDRLAALKARVAAATGASKAKGALNPLPGDLGSRESSLKAGDSSPKAAHIRTEQGGRSSSYHALATQSRTFRKPITQDHAGDNPYFDDTLAHPGSGGRVREPRRLVFNQKGKYIQQANALRRQAALEAMKKRIAEQTRKAGINEDLDVEKKFVVGEPPDIEWWDEGLVDGKSYEKIANPAVLKIRSPDSIVTEYVQHPVALEPPQDRHVPEAKAMFLTTKEQAKIRRQRRMAELKEMQAKIRLGLVPAPPPKVKKGNLMRVLGDGKYFHFQAILCYPNSVLLVAVKDPTAVEARVNREIAERHQKHVDANDDRKLSKEQKKEKLSKNQQRDADKGIYILVFKISSLANGQHRYKIGMNANQLALSGTCIMHPKFNLVVVEGGAWSINKYKKLMLNRIDWTENSPSRSRDDKHSPEKDWLQAENQDGALKDMSLNECKLVFEGEQKARGFKKWISSDHLSRRAYALNGIPAFSFSIDDGKIRSLNDANPNHLAYFDTATDALPNMTSASHTYGSNCRLTPISRISGDNGMPAIVSQFFYSSLTPIEGLSSAQYHGASPDHKSLKRQLRPFSCGDNNALERAWISLASDDCRDEHCAVRSGQKEVVELRADFTKRLQSHVEKLALRHLELHPGLSKVSETNIEAEDLSDCCQALRADISDMLQHNFCALHRRIHPGLAVDAVKRAVIVATSALRRGIIDAADSTPNATLNDLSARQREVIQPPIAATGAGTNGPTAEGQFRPASAVATCPNQDQGSPDGLGPTRLNATAIVGMPGNTFIRAENKSASAAHYSLTPHGGQKVIDKHQDNRSTGLLDATHHSKPVQSHEHPGISSSVIDVVVGVSRLHKVSLPTLLMKPIYWSPVNDVAVITRATWFYRDTMMPVAPPVANQLEAGYQELQPWTETWRDELRCAVEVGPLGEEKVSHCLWPEDSKHFDDASQRLEPKISGDLFCSARCFRGDAAAQGTIDFVIEGQSLGKERLNRAFANYHVIYKDDKIAFLLKPSLRPSAYYGRKPASKIAKGFTVGIPVVRGFDAATWNRIHKALNISHSSQGAPRPMSHPPQAEEAEEPRVCEGCHAEETNGQVTDLVLVAHGIGQKIAERVESYHFTHAINGFRRAVNHEMCNPVIQHVLRPSQNGVMILPLNWRMGLSFEDGSSADHGKNEEQGNESFGLKDIEPNTIPAIRSMISDVMFDIPFYMSHHKSKMINALVFEANRVYRLWCRNNPGFAAIGRVHLIAHSLGSVMAVDILSRQPTEAPSVDLRRTEPGTQFFEFDTTNLFLVGSPAGFFLLLEHGVLTPRRGRRKPGADPRDANDGHIVSDAGRFGCLAVDNIYNVLAKEDPIAYLLNGAVDPAYASSLKTAYVPGTSASIFKSMGDAMRHVVPGLSLPADPLLASAERPSTVRLPSQLELEVHDFTREEVAEKKAFLLNDNGQIDWFLRSGSGPLEIQYLNMLSAHTSYWINQDFIRMLCLEIGRQPGRKHTIPAMRAVKVAKRFGLDK</sequence>